<dbReference type="AlphaFoldDB" id="A0A1M4UMH5"/>
<dbReference type="RefSeq" id="WP_073354385.1">
    <property type="nucleotide sequence ID" value="NZ_FQUZ01000004.1"/>
</dbReference>
<protein>
    <recommendedName>
        <fullName evidence="3">Phasin protein</fullName>
    </recommendedName>
</protein>
<accession>A0A1M4UMH5</accession>
<evidence type="ECO:0000313" key="1">
    <source>
        <dbReference type="EMBL" id="SHE57858.1"/>
    </source>
</evidence>
<gene>
    <name evidence="1" type="ORF">SAMN02745117_00521</name>
</gene>
<keyword evidence="2" id="KW-1185">Reference proteome</keyword>
<dbReference type="Proteomes" id="UP000184327">
    <property type="component" value="Unassembled WGS sequence"/>
</dbReference>
<reference evidence="1 2" key="1">
    <citation type="submission" date="2016-11" db="EMBL/GenBank/DDBJ databases">
        <authorList>
            <person name="Jaros S."/>
            <person name="Januszkiewicz K."/>
            <person name="Wedrychowicz H."/>
        </authorList>
    </citation>
    <scope>NUCLEOTIDE SEQUENCE [LARGE SCALE GENOMIC DNA]</scope>
    <source>
        <strain evidence="1 2">DSM 16112</strain>
    </source>
</reference>
<proteinExistence type="predicted"/>
<evidence type="ECO:0000313" key="2">
    <source>
        <dbReference type="Proteomes" id="UP000184327"/>
    </source>
</evidence>
<sequence>MTAPFDFYKSSLELWAKTTKDLQTGSQQWLDEVIKTANADLAQTNAELQQLVQEQNWAALASLPQQAAWRAYIHQVSAWQTAVQELAQQQPDFNTGIQKALEGWQTDSVKAVTDKFGELNNPAALQQYWQSFFTQALPTAQTKKTRG</sequence>
<name>A0A1M4UMH5_9BURK</name>
<dbReference type="STRING" id="1122156.SAMN02745117_00521"/>
<evidence type="ECO:0008006" key="3">
    <source>
        <dbReference type="Google" id="ProtNLM"/>
    </source>
</evidence>
<organism evidence="1 2">
    <name type="scientific">Lampropedia hyalina DSM 16112</name>
    <dbReference type="NCBI Taxonomy" id="1122156"/>
    <lineage>
        <taxon>Bacteria</taxon>
        <taxon>Pseudomonadati</taxon>
        <taxon>Pseudomonadota</taxon>
        <taxon>Betaproteobacteria</taxon>
        <taxon>Burkholderiales</taxon>
        <taxon>Comamonadaceae</taxon>
        <taxon>Lampropedia</taxon>
    </lineage>
</organism>
<dbReference type="OrthoDB" id="8266045at2"/>
<dbReference type="EMBL" id="FQUZ01000004">
    <property type="protein sequence ID" value="SHE57858.1"/>
    <property type="molecule type" value="Genomic_DNA"/>
</dbReference>